<dbReference type="InterPro" id="IPR029069">
    <property type="entry name" value="HotDog_dom_sf"/>
</dbReference>
<dbReference type="EMBL" id="CP097635">
    <property type="protein sequence ID" value="URI05741.1"/>
    <property type="molecule type" value="Genomic_DNA"/>
</dbReference>
<evidence type="ECO:0000256" key="1">
    <source>
        <dbReference type="ARBA" id="ARBA00008324"/>
    </source>
</evidence>
<evidence type="ECO:0000313" key="4">
    <source>
        <dbReference type="EMBL" id="URI05741.1"/>
    </source>
</evidence>
<accession>A0ABY4S1W7</accession>
<dbReference type="NCBIfam" id="TIGR00369">
    <property type="entry name" value="unchar_dom_1"/>
    <property type="match status" value="1"/>
</dbReference>
<dbReference type="Gene3D" id="3.10.129.10">
    <property type="entry name" value="Hotdog Thioesterase"/>
    <property type="match status" value="1"/>
</dbReference>
<evidence type="ECO:0000256" key="2">
    <source>
        <dbReference type="ARBA" id="ARBA00022801"/>
    </source>
</evidence>
<gene>
    <name evidence="4" type="ORF">MW290_07235</name>
</gene>
<dbReference type="InterPro" id="IPR006683">
    <property type="entry name" value="Thioestr_dom"/>
</dbReference>
<keyword evidence="2" id="KW-0378">Hydrolase</keyword>
<name>A0ABY4S1W7_AQUTE</name>
<dbReference type="Proteomes" id="UP001056201">
    <property type="component" value="Chromosome 1"/>
</dbReference>
<reference evidence="4" key="1">
    <citation type="submission" date="2022-05" db="EMBL/GenBank/DDBJ databases">
        <title>An RpoN-dependent PEP-CTERM gene is involved in floc formation of an Aquincola tertiaricarbonis strain.</title>
        <authorList>
            <person name="Qiu D."/>
            <person name="Xia M."/>
        </authorList>
    </citation>
    <scope>NUCLEOTIDE SEQUENCE</scope>
    <source>
        <strain evidence="4">RN12</strain>
    </source>
</reference>
<dbReference type="PANTHER" id="PTHR21660:SF1">
    <property type="entry name" value="ACYL-COENZYME A THIOESTERASE 13"/>
    <property type="match status" value="1"/>
</dbReference>
<dbReference type="SUPFAM" id="SSF54637">
    <property type="entry name" value="Thioesterase/thiol ester dehydrase-isomerase"/>
    <property type="match status" value="1"/>
</dbReference>
<comment type="similarity">
    <text evidence="1">Belongs to the thioesterase PaaI family.</text>
</comment>
<protein>
    <submittedName>
        <fullName evidence="4">PaaI family thioesterase</fullName>
    </submittedName>
</protein>
<dbReference type="Pfam" id="PF03061">
    <property type="entry name" value="4HBT"/>
    <property type="match status" value="1"/>
</dbReference>
<evidence type="ECO:0000259" key="3">
    <source>
        <dbReference type="Pfam" id="PF03061"/>
    </source>
</evidence>
<dbReference type="InterPro" id="IPR039298">
    <property type="entry name" value="ACOT13"/>
</dbReference>
<sequence length="155" mass="16550">MSISLPDDDAPVPPGFKTIHHGGPYFAALGPVYGKPAEDGSGTQVVAVRVQHKHTNVLGVTHGGMLATLADCALGMNVMLQRDPPQSMVTVSLTSDFLSSAKPGEWLEAHVTIRRQGARLAFAECLLQVEDRVILRASGVFSVTGREPVKPRVKL</sequence>
<dbReference type="PANTHER" id="PTHR21660">
    <property type="entry name" value="THIOESTERASE SUPERFAMILY MEMBER-RELATED"/>
    <property type="match status" value="1"/>
</dbReference>
<dbReference type="InterPro" id="IPR003736">
    <property type="entry name" value="PAAI_dom"/>
</dbReference>
<proteinExistence type="inferred from homology"/>
<keyword evidence="5" id="KW-1185">Reference proteome</keyword>
<feature type="domain" description="Thioesterase" evidence="3">
    <location>
        <begin position="59"/>
        <end position="132"/>
    </location>
</feature>
<dbReference type="CDD" id="cd03443">
    <property type="entry name" value="PaaI_thioesterase"/>
    <property type="match status" value="1"/>
</dbReference>
<organism evidence="4 5">
    <name type="scientific">Aquincola tertiaricarbonis</name>
    <dbReference type="NCBI Taxonomy" id="391953"/>
    <lineage>
        <taxon>Bacteria</taxon>
        <taxon>Pseudomonadati</taxon>
        <taxon>Pseudomonadota</taxon>
        <taxon>Betaproteobacteria</taxon>
        <taxon>Burkholderiales</taxon>
        <taxon>Sphaerotilaceae</taxon>
        <taxon>Aquincola</taxon>
    </lineage>
</organism>
<dbReference type="RefSeq" id="WP_250194006.1">
    <property type="nucleotide sequence ID" value="NZ_CP097635.1"/>
</dbReference>
<evidence type="ECO:0000313" key="5">
    <source>
        <dbReference type="Proteomes" id="UP001056201"/>
    </source>
</evidence>